<proteinExistence type="inferred from homology"/>
<reference evidence="8" key="1">
    <citation type="submission" date="2022-12" db="EMBL/GenBank/DDBJ databases">
        <title>Genome assemblies of Blomia tropicalis.</title>
        <authorList>
            <person name="Cui Y."/>
        </authorList>
    </citation>
    <scope>NUCLEOTIDE SEQUENCE</scope>
    <source>
        <tissue evidence="8">Adult mites</tissue>
    </source>
</reference>
<keyword evidence="9" id="KW-1185">Reference proteome</keyword>
<comment type="subcellular location">
    <subcellularLocation>
        <location evidence="1">Mitochondrion</location>
    </subcellularLocation>
</comment>
<dbReference type="GO" id="GO:0003735">
    <property type="term" value="F:structural constituent of ribosome"/>
    <property type="evidence" value="ECO:0007669"/>
    <property type="project" value="TreeGrafter"/>
</dbReference>
<dbReference type="AlphaFoldDB" id="A0A9Q0M1N8"/>
<protein>
    <recommendedName>
        <fullName evidence="7">Large ribosomal subunit protein mL54</fullName>
    </recommendedName>
</protein>
<gene>
    <name evidence="8" type="ORF">RDWZM_008421</name>
</gene>
<accession>A0A9Q0M1N8</accession>
<comment type="similarity">
    <text evidence="6">Belongs to the mitochondrion-specific ribosomal protein mL54 family.</text>
</comment>
<dbReference type="PANTHER" id="PTHR28595">
    <property type="entry name" value="39S RIBOSOMAL PROTEIN L54, MITOCHONDRIAL"/>
    <property type="match status" value="1"/>
</dbReference>
<evidence type="ECO:0000256" key="1">
    <source>
        <dbReference type="ARBA" id="ARBA00004173"/>
    </source>
</evidence>
<dbReference type="InterPro" id="IPR013870">
    <property type="entry name" value="Ribosomal_mL54"/>
</dbReference>
<comment type="caution">
    <text evidence="8">The sequence shown here is derived from an EMBL/GenBank/DDBJ whole genome shotgun (WGS) entry which is preliminary data.</text>
</comment>
<dbReference type="Proteomes" id="UP001142055">
    <property type="component" value="Chromosome 3"/>
</dbReference>
<name>A0A9Q0M1N8_BLOTA</name>
<dbReference type="GO" id="GO:0005762">
    <property type="term" value="C:mitochondrial large ribosomal subunit"/>
    <property type="evidence" value="ECO:0007669"/>
    <property type="project" value="TreeGrafter"/>
</dbReference>
<keyword evidence="3" id="KW-0689">Ribosomal protein</keyword>
<dbReference type="Pfam" id="PF08561">
    <property type="entry name" value="Ribosomal_L37"/>
    <property type="match status" value="1"/>
</dbReference>
<evidence type="ECO:0000256" key="5">
    <source>
        <dbReference type="ARBA" id="ARBA00023274"/>
    </source>
</evidence>
<evidence type="ECO:0000313" key="8">
    <source>
        <dbReference type="EMBL" id="KAJ6217264.1"/>
    </source>
</evidence>
<sequence length="160" mass="19423">MNHCCGTNYHKEGEDVKLKDDSEYPDWLWEMPLEPPRLHEYDPATKEYWEKAEIVGRQRENKLEGITNKRTMIVNKQMIKEMELKYRRRFRGLAKYHFNAGHEIVEHHEREDVWNMHEKERYRLPEIEGKPFYPKIDQVPEMAGTRNHLKTLKKIGRYGL</sequence>
<keyword evidence="4" id="KW-0496">Mitochondrion</keyword>
<organism evidence="8 9">
    <name type="scientific">Blomia tropicalis</name>
    <name type="common">Mite</name>
    <dbReference type="NCBI Taxonomy" id="40697"/>
    <lineage>
        <taxon>Eukaryota</taxon>
        <taxon>Metazoa</taxon>
        <taxon>Ecdysozoa</taxon>
        <taxon>Arthropoda</taxon>
        <taxon>Chelicerata</taxon>
        <taxon>Arachnida</taxon>
        <taxon>Acari</taxon>
        <taxon>Acariformes</taxon>
        <taxon>Sarcoptiformes</taxon>
        <taxon>Astigmata</taxon>
        <taxon>Glycyphagoidea</taxon>
        <taxon>Echimyopodidae</taxon>
        <taxon>Blomia</taxon>
    </lineage>
</organism>
<evidence type="ECO:0000256" key="2">
    <source>
        <dbReference type="ARBA" id="ARBA00022946"/>
    </source>
</evidence>
<keyword evidence="5" id="KW-0687">Ribonucleoprotein</keyword>
<dbReference type="OMA" id="HEREDVW"/>
<evidence type="ECO:0000256" key="6">
    <source>
        <dbReference type="ARBA" id="ARBA00033752"/>
    </source>
</evidence>
<evidence type="ECO:0000256" key="3">
    <source>
        <dbReference type="ARBA" id="ARBA00022980"/>
    </source>
</evidence>
<evidence type="ECO:0000313" key="9">
    <source>
        <dbReference type="Proteomes" id="UP001142055"/>
    </source>
</evidence>
<evidence type="ECO:0000256" key="4">
    <source>
        <dbReference type="ARBA" id="ARBA00023128"/>
    </source>
</evidence>
<evidence type="ECO:0000256" key="7">
    <source>
        <dbReference type="ARBA" id="ARBA00035179"/>
    </source>
</evidence>
<keyword evidence="2" id="KW-0809">Transit peptide</keyword>
<dbReference type="PANTHER" id="PTHR28595:SF1">
    <property type="entry name" value="LARGE RIBOSOMAL SUBUNIT PROTEIN ML54"/>
    <property type="match status" value="1"/>
</dbReference>
<dbReference type="EMBL" id="JAPWDV010000003">
    <property type="protein sequence ID" value="KAJ6217264.1"/>
    <property type="molecule type" value="Genomic_DNA"/>
</dbReference>